<organism evidence="2 3">
    <name type="scientific">Auxenochlorella protothecoides</name>
    <name type="common">Green microalga</name>
    <name type="synonym">Chlorella protothecoides</name>
    <dbReference type="NCBI Taxonomy" id="3075"/>
    <lineage>
        <taxon>Eukaryota</taxon>
        <taxon>Viridiplantae</taxon>
        <taxon>Chlorophyta</taxon>
        <taxon>core chlorophytes</taxon>
        <taxon>Trebouxiophyceae</taxon>
        <taxon>Chlorellales</taxon>
        <taxon>Chlorellaceae</taxon>
        <taxon>Auxenochlorella</taxon>
    </lineage>
</organism>
<dbReference type="KEGG" id="apro:F751_0162"/>
<gene>
    <name evidence="2" type="ORF">F751_0162</name>
</gene>
<comment type="caution">
    <text evidence="2">The sequence shown here is derived from an EMBL/GenBank/DDBJ whole genome shotgun (WGS) entry which is preliminary data.</text>
</comment>
<dbReference type="RefSeq" id="XP_011399336.1">
    <property type="nucleotide sequence ID" value="XM_011401034.1"/>
</dbReference>
<evidence type="ECO:0000313" key="3">
    <source>
        <dbReference type="Proteomes" id="UP000028924"/>
    </source>
</evidence>
<dbReference type="EMBL" id="APJO01000706">
    <property type="protein sequence ID" value="KFM22415.1"/>
    <property type="molecule type" value="Genomic_DNA"/>
</dbReference>
<proteinExistence type="predicted"/>
<accession>A0A087S9L1</accession>
<dbReference type="Proteomes" id="UP000028924">
    <property type="component" value="Unassembled WGS sequence"/>
</dbReference>
<feature type="region of interest" description="Disordered" evidence="1">
    <location>
        <begin position="1"/>
        <end position="29"/>
    </location>
</feature>
<keyword evidence="3" id="KW-1185">Reference proteome</keyword>
<evidence type="ECO:0000256" key="1">
    <source>
        <dbReference type="SAM" id="MobiDB-lite"/>
    </source>
</evidence>
<reference evidence="2 3" key="1">
    <citation type="journal article" date="2014" name="BMC Genomics">
        <title>Oil accumulation mechanisms of the oleaginous microalga Chlorella protothecoides revealed through its genome, transcriptomes, and proteomes.</title>
        <authorList>
            <person name="Gao C."/>
            <person name="Wang Y."/>
            <person name="Shen Y."/>
            <person name="Yan D."/>
            <person name="He X."/>
            <person name="Dai J."/>
            <person name="Wu Q."/>
        </authorList>
    </citation>
    <scope>NUCLEOTIDE SEQUENCE [LARGE SCALE GENOMIC DNA]</scope>
    <source>
        <strain evidence="2 3">0710</strain>
    </source>
</reference>
<dbReference type="GeneID" id="23611553"/>
<name>A0A087S9L1_AUXPR</name>
<protein>
    <submittedName>
        <fullName evidence="2">Uncharacterized protein</fullName>
    </submittedName>
</protein>
<sequence>MRDRTTKRPNASASLAEGHPATAASRPTPAFRPAAAVATRSHMANRAVVTLVAPWGWRTQPKFLSDEQLTWLKVSSVKMIPVTTRSIAQGSPGTLGGGVAPSFPKATSVQLHTPGKEPFDRAECSVSTDPLPISTSFNISAVRSARSFYTVDQPSNLSRLGQRPNLTSMCL</sequence>
<evidence type="ECO:0000313" key="2">
    <source>
        <dbReference type="EMBL" id="KFM22415.1"/>
    </source>
</evidence>
<dbReference type="AlphaFoldDB" id="A0A087S9L1"/>